<dbReference type="Gene3D" id="3.30.710.10">
    <property type="entry name" value="Potassium Channel Kv1.1, Chain A"/>
    <property type="match status" value="1"/>
</dbReference>
<evidence type="ECO:0000313" key="3">
    <source>
        <dbReference type="EMBL" id="CAG8594701.1"/>
    </source>
</evidence>
<dbReference type="Pfam" id="PF00622">
    <property type="entry name" value="SPRY"/>
    <property type="match status" value="1"/>
</dbReference>
<dbReference type="Pfam" id="PF00651">
    <property type="entry name" value="BTB"/>
    <property type="match status" value="1"/>
</dbReference>
<feature type="domain" description="B30.2/SPRY" evidence="2">
    <location>
        <begin position="329"/>
        <end position="517"/>
    </location>
</feature>
<dbReference type="InterPro" id="IPR043136">
    <property type="entry name" value="B30.2/SPRY_sf"/>
</dbReference>
<dbReference type="PANTHER" id="PTHR12245">
    <property type="entry name" value="SPRY DOMAIN CONTAINING SOCS BOX PROTEIN"/>
    <property type="match status" value="1"/>
</dbReference>
<dbReference type="PROSITE" id="PS50097">
    <property type="entry name" value="BTB"/>
    <property type="match status" value="1"/>
</dbReference>
<sequence>MGQCISQSQAEFQQSRNTLQARGEFLGSDLRVMFNNPVYSDTIITCKDGGVLYGSKLLLAARSDVFANMFLKSKNNNDKNATNNDDNIRLLEFNSKTILMILEYLYMGNITMETLTLKNVVEAYFAAEYFLLPQLEEIVISFLDNALKCSADNNLAAKLLTQATEFMLPSTDDILYRTLYDCLIVTPLETIDYGILNQEGLQFIISAKEIKTEEFATPEYSVFRYITLWAANKISQDAVTYFEYLLPTSDHAEHLDVLQLDRLRRAHEINHHKSKELYELILPLLSPLLECVDFKLIHPSILANIIEPLDLAPSEVLADAFKYQTQLPPGVGPKRNRGIITAKPGNMRLQWDQNAHGPNIFVLENNTVLKSRSRKSEFARTTLPIRGHEIYEWDIIIEEDCKYIWIGVCTERRFEVNYSNWLGGEIYGYTLGSNGSLAHNRGPNNEKSLKNSTIYGTKFGKNSRITVHLDMGNRTLSFSINGVKYGDAFTDLPSEVYPAVSLKKPGKVRIGLHQNTVSMVELNNNGPVQ</sequence>
<dbReference type="SMART" id="SM00449">
    <property type="entry name" value="SPRY"/>
    <property type="match status" value="1"/>
</dbReference>
<evidence type="ECO:0000259" key="2">
    <source>
        <dbReference type="PROSITE" id="PS50188"/>
    </source>
</evidence>
<proteinExistence type="predicted"/>
<dbReference type="CDD" id="cd11709">
    <property type="entry name" value="SPRY"/>
    <property type="match status" value="1"/>
</dbReference>
<protein>
    <submittedName>
        <fullName evidence="3">8303_t:CDS:1</fullName>
    </submittedName>
</protein>
<keyword evidence="4" id="KW-1185">Reference proteome</keyword>
<dbReference type="InterPro" id="IPR001870">
    <property type="entry name" value="B30.2/SPRY"/>
</dbReference>
<dbReference type="InterPro" id="IPR013320">
    <property type="entry name" value="ConA-like_dom_sf"/>
</dbReference>
<dbReference type="InterPro" id="IPR003877">
    <property type="entry name" value="SPRY_dom"/>
</dbReference>
<dbReference type="SMART" id="SM00225">
    <property type="entry name" value="BTB"/>
    <property type="match status" value="1"/>
</dbReference>
<dbReference type="InterPro" id="IPR000210">
    <property type="entry name" value="BTB/POZ_dom"/>
</dbReference>
<dbReference type="PROSITE" id="PS50188">
    <property type="entry name" value="B302_SPRY"/>
    <property type="match status" value="1"/>
</dbReference>
<dbReference type="SUPFAM" id="SSF49899">
    <property type="entry name" value="Concanavalin A-like lectins/glucanases"/>
    <property type="match status" value="1"/>
</dbReference>
<dbReference type="AlphaFoldDB" id="A0A9N9GBG9"/>
<gene>
    <name evidence="3" type="ORF">RFULGI_LOCUS6370</name>
</gene>
<comment type="caution">
    <text evidence="3">The sequence shown here is derived from an EMBL/GenBank/DDBJ whole genome shotgun (WGS) entry which is preliminary data.</text>
</comment>
<dbReference type="InterPro" id="IPR011333">
    <property type="entry name" value="SKP1/BTB/POZ_sf"/>
</dbReference>
<dbReference type="OrthoDB" id="6359816at2759"/>
<feature type="domain" description="BTB" evidence="1">
    <location>
        <begin position="40"/>
        <end position="114"/>
    </location>
</feature>
<evidence type="ECO:0000259" key="1">
    <source>
        <dbReference type="PROSITE" id="PS50097"/>
    </source>
</evidence>
<dbReference type="PANTHER" id="PTHR12245:SF5">
    <property type="entry name" value="SPRY DOMAIN-CONTAINING SOCS BOX PROTEIN 3"/>
    <property type="match status" value="1"/>
</dbReference>
<reference evidence="3" key="1">
    <citation type="submission" date="2021-06" db="EMBL/GenBank/DDBJ databases">
        <authorList>
            <person name="Kallberg Y."/>
            <person name="Tangrot J."/>
            <person name="Rosling A."/>
        </authorList>
    </citation>
    <scope>NUCLEOTIDE SEQUENCE</scope>
    <source>
        <strain evidence="3">IN212</strain>
    </source>
</reference>
<dbReference type="EMBL" id="CAJVPZ010008128">
    <property type="protein sequence ID" value="CAG8594701.1"/>
    <property type="molecule type" value="Genomic_DNA"/>
</dbReference>
<dbReference type="Proteomes" id="UP000789396">
    <property type="component" value="Unassembled WGS sequence"/>
</dbReference>
<dbReference type="SUPFAM" id="SSF54695">
    <property type="entry name" value="POZ domain"/>
    <property type="match status" value="1"/>
</dbReference>
<accession>A0A9N9GBG9</accession>
<evidence type="ECO:0000313" key="4">
    <source>
        <dbReference type="Proteomes" id="UP000789396"/>
    </source>
</evidence>
<dbReference type="InterPro" id="IPR050672">
    <property type="entry name" value="FBXO45-Fsn/SPSB_families"/>
</dbReference>
<organism evidence="3 4">
    <name type="scientific">Racocetra fulgida</name>
    <dbReference type="NCBI Taxonomy" id="60492"/>
    <lineage>
        <taxon>Eukaryota</taxon>
        <taxon>Fungi</taxon>
        <taxon>Fungi incertae sedis</taxon>
        <taxon>Mucoromycota</taxon>
        <taxon>Glomeromycotina</taxon>
        <taxon>Glomeromycetes</taxon>
        <taxon>Diversisporales</taxon>
        <taxon>Gigasporaceae</taxon>
        <taxon>Racocetra</taxon>
    </lineage>
</organism>
<dbReference type="Gene3D" id="2.60.120.920">
    <property type="match status" value="1"/>
</dbReference>
<name>A0A9N9GBG9_9GLOM</name>